<evidence type="ECO:0000256" key="7">
    <source>
        <dbReference type="ARBA" id="ARBA00022833"/>
    </source>
</evidence>
<evidence type="ECO:0000256" key="3">
    <source>
        <dbReference type="ARBA" id="ARBA00022679"/>
    </source>
</evidence>
<keyword evidence="5 8" id="KW-0863">Zinc-finger</keyword>
<dbReference type="InterPro" id="IPR013083">
    <property type="entry name" value="Znf_RING/FYVE/PHD"/>
</dbReference>
<dbReference type="GO" id="GO:0061630">
    <property type="term" value="F:ubiquitin protein ligase activity"/>
    <property type="evidence" value="ECO:0007669"/>
    <property type="project" value="UniProtKB-EC"/>
</dbReference>
<dbReference type="GO" id="GO:0006511">
    <property type="term" value="P:ubiquitin-dependent protein catabolic process"/>
    <property type="evidence" value="ECO:0007669"/>
    <property type="project" value="TreeGrafter"/>
</dbReference>
<feature type="region of interest" description="Disordered" evidence="9">
    <location>
        <begin position="328"/>
        <end position="443"/>
    </location>
</feature>
<dbReference type="EC" id="2.3.2.27" evidence="2"/>
<evidence type="ECO:0000256" key="6">
    <source>
        <dbReference type="ARBA" id="ARBA00022786"/>
    </source>
</evidence>
<feature type="compositionally biased region" description="Low complexity" evidence="9">
    <location>
        <begin position="414"/>
        <end position="427"/>
    </location>
</feature>
<evidence type="ECO:0000256" key="9">
    <source>
        <dbReference type="SAM" id="MobiDB-lite"/>
    </source>
</evidence>
<accession>A0AAN6E5B5</accession>
<evidence type="ECO:0000256" key="2">
    <source>
        <dbReference type="ARBA" id="ARBA00012483"/>
    </source>
</evidence>
<sequence length="443" mass="49079">MSDTRRLTGERVFCHQCNHEWQRAQGGLTCPRCEGDFTEILEAEPEIEEEYGVQQPAPGLARDPLSNPAFPFHDHNPWDDLDDLDPNPRNNFTTFEFTNNGGGGRISFSTRSVRIGGHGNGINVMETLDEDTAHDFDLMLTVPPQSRGMEPLPLPNTNPFAAGVFPPGAFPRDPHAPLQSGNLQDLFSLILHSMQPPGPINANTNNRRGQNLPPNPFDLLNQLFNPGNAQHGDMVFTQDAFDRVMTQLMDQNNAGNAPPPASEDAIRSLSKKKVDEEMLGNEGSAECSICMDNVELGQEVTVLPCKHWFHGDCVTAWLKEHDTCPHCRKPITNSEQPPPRQRRRSSIRPSSVSSPRGYGPEGSRYRDGVGIPESPSELHEARQSYYGSRSDPEIELPQPRRQTSSHSSRRHITRNSTSASGSSRNNNTGGGVTGWIRDHLPFS</sequence>
<evidence type="ECO:0000313" key="11">
    <source>
        <dbReference type="EMBL" id="KAI1617359.1"/>
    </source>
</evidence>
<evidence type="ECO:0000256" key="4">
    <source>
        <dbReference type="ARBA" id="ARBA00022723"/>
    </source>
</evidence>
<dbReference type="CDD" id="cd16454">
    <property type="entry name" value="RING-H2_PA-TM-RING"/>
    <property type="match status" value="1"/>
</dbReference>
<keyword evidence="3" id="KW-0808">Transferase</keyword>
<name>A0AAN6E5B5_9EURO</name>
<dbReference type="SMART" id="SM00184">
    <property type="entry name" value="RING"/>
    <property type="match status" value="1"/>
</dbReference>
<proteinExistence type="predicted"/>
<evidence type="ECO:0000259" key="10">
    <source>
        <dbReference type="PROSITE" id="PS50089"/>
    </source>
</evidence>
<feature type="compositionally biased region" description="Low complexity" evidence="9">
    <location>
        <begin position="347"/>
        <end position="356"/>
    </location>
</feature>
<dbReference type="AlphaFoldDB" id="A0AAN6E5B5"/>
<dbReference type="PANTHER" id="PTHR45931">
    <property type="entry name" value="SI:CH211-59O9.10"/>
    <property type="match status" value="1"/>
</dbReference>
<protein>
    <recommendedName>
        <fullName evidence="2">RING-type E3 ubiquitin transferase</fullName>
        <ecNumber evidence="2">2.3.2.27</ecNumber>
    </recommendedName>
</protein>
<keyword evidence="12" id="KW-1185">Reference proteome</keyword>
<keyword evidence="7" id="KW-0862">Zinc</keyword>
<evidence type="ECO:0000256" key="8">
    <source>
        <dbReference type="PROSITE-ProRule" id="PRU00175"/>
    </source>
</evidence>
<evidence type="ECO:0000256" key="1">
    <source>
        <dbReference type="ARBA" id="ARBA00000900"/>
    </source>
</evidence>
<keyword evidence="4" id="KW-0479">Metal-binding</keyword>
<dbReference type="Pfam" id="PF13639">
    <property type="entry name" value="zf-RING_2"/>
    <property type="match status" value="1"/>
</dbReference>
<dbReference type="GO" id="GO:0005634">
    <property type="term" value="C:nucleus"/>
    <property type="evidence" value="ECO:0007669"/>
    <property type="project" value="TreeGrafter"/>
</dbReference>
<dbReference type="InterPro" id="IPR051834">
    <property type="entry name" value="RING_finger_E3_ligase"/>
</dbReference>
<dbReference type="Gene3D" id="3.30.40.10">
    <property type="entry name" value="Zinc/RING finger domain, C3HC4 (zinc finger)"/>
    <property type="match status" value="1"/>
</dbReference>
<dbReference type="PROSITE" id="PS50089">
    <property type="entry name" value="ZF_RING_2"/>
    <property type="match status" value="1"/>
</dbReference>
<dbReference type="FunFam" id="3.30.40.10:FF:000127">
    <property type="entry name" value="E3 ubiquitin-protein ligase RNF181"/>
    <property type="match status" value="1"/>
</dbReference>
<dbReference type="SUPFAM" id="SSF57850">
    <property type="entry name" value="RING/U-box"/>
    <property type="match status" value="1"/>
</dbReference>
<gene>
    <name evidence="11" type="ORF">EDD36DRAFT_416215</name>
</gene>
<reference evidence="11" key="1">
    <citation type="journal article" date="2022" name="bioRxiv">
        <title>Deciphering the potential niche of two novel black yeast fungi from a biological soil crust based on their genomes, phenotypes, and melanin regulation.</title>
        <authorList>
            <consortium name="DOE Joint Genome Institute"/>
            <person name="Carr E.C."/>
            <person name="Barton Q."/>
            <person name="Grambo S."/>
            <person name="Sullivan M."/>
            <person name="Renfro C.M."/>
            <person name="Kuo A."/>
            <person name="Pangilinan J."/>
            <person name="Lipzen A."/>
            <person name="Keymanesh K."/>
            <person name="Savage E."/>
            <person name="Barry K."/>
            <person name="Grigoriev I.V."/>
            <person name="Riekhof W.R."/>
            <person name="Harris S.S."/>
        </authorList>
    </citation>
    <scope>NUCLEOTIDE SEQUENCE</scope>
    <source>
        <strain evidence="11">JF 03-4F</strain>
    </source>
</reference>
<keyword evidence="6" id="KW-0833">Ubl conjugation pathway</keyword>
<feature type="region of interest" description="Disordered" evidence="9">
    <location>
        <begin position="49"/>
        <end position="87"/>
    </location>
</feature>
<dbReference type="GO" id="GO:0016567">
    <property type="term" value="P:protein ubiquitination"/>
    <property type="evidence" value="ECO:0007669"/>
    <property type="project" value="UniProtKB-ARBA"/>
</dbReference>
<comment type="caution">
    <text evidence="11">The sequence shown here is derived from an EMBL/GenBank/DDBJ whole genome shotgun (WGS) entry which is preliminary data.</text>
</comment>
<feature type="domain" description="RING-type" evidence="10">
    <location>
        <begin position="287"/>
        <end position="328"/>
    </location>
</feature>
<dbReference type="EMBL" id="MU404351">
    <property type="protein sequence ID" value="KAI1617359.1"/>
    <property type="molecule type" value="Genomic_DNA"/>
</dbReference>
<dbReference type="SMART" id="SM01197">
    <property type="entry name" value="FANCL_C"/>
    <property type="match status" value="1"/>
</dbReference>
<dbReference type="GO" id="GO:0008270">
    <property type="term" value="F:zinc ion binding"/>
    <property type="evidence" value="ECO:0007669"/>
    <property type="project" value="UniProtKB-KW"/>
</dbReference>
<evidence type="ECO:0000313" key="12">
    <source>
        <dbReference type="Proteomes" id="UP001203852"/>
    </source>
</evidence>
<dbReference type="PANTHER" id="PTHR45931:SF3">
    <property type="entry name" value="RING ZINC FINGER-CONTAINING PROTEIN"/>
    <property type="match status" value="1"/>
</dbReference>
<dbReference type="InterPro" id="IPR001841">
    <property type="entry name" value="Znf_RING"/>
</dbReference>
<comment type="catalytic activity">
    <reaction evidence="1">
        <text>S-ubiquitinyl-[E2 ubiquitin-conjugating enzyme]-L-cysteine + [acceptor protein]-L-lysine = [E2 ubiquitin-conjugating enzyme]-L-cysteine + N(6)-ubiquitinyl-[acceptor protein]-L-lysine.</text>
        <dbReference type="EC" id="2.3.2.27"/>
    </reaction>
</comment>
<dbReference type="Proteomes" id="UP001203852">
    <property type="component" value="Unassembled WGS sequence"/>
</dbReference>
<evidence type="ECO:0000256" key="5">
    <source>
        <dbReference type="ARBA" id="ARBA00022771"/>
    </source>
</evidence>
<organism evidence="11 12">
    <name type="scientific">Exophiala viscosa</name>
    <dbReference type="NCBI Taxonomy" id="2486360"/>
    <lineage>
        <taxon>Eukaryota</taxon>
        <taxon>Fungi</taxon>
        <taxon>Dikarya</taxon>
        <taxon>Ascomycota</taxon>
        <taxon>Pezizomycotina</taxon>
        <taxon>Eurotiomycetes</taxon>
        <taxon>Chaetothyriomycetidae</taxon>
        <taxon>Chaetothyriales</taxon>
        <taxon>Herpotrichiellaceae</taxon>
        <taxon>Exophiala</taxon>
    </lineage>
</organism>